<dbReference type="SUPFAM" id="SSF53850">
    <property type="entry name" value="Periplasmic binding protein-like II"/>
    <property type="match status" value="1"/>
</dbReference>
<dbReference type="GO" id="GO:1904680">
    <property type="term" value="F:peptide transmembrane transporter activity"/>
    <property type="evidence" value="ECO:0007669"/>
    <property type="project" value="TreeGrafter"/>
</dbReference>
<dbReference type="PANTHER" id="PTHR30290:SF38">
    <property type="entry name" value="D,D-DIPEPTIDE-BINDING PERIPLASMIC PROTEIN DDPA-RELATED"/>
    <property type="match status" value="1"/>
</dbReference>
<sequence length="557" mass="60359">MKRLPLRRAPGRRRRVAAFLALTLATLLALSGCNIAVQGGSSGAGEPGAVLIAADTGSPTMARNFNPFASSARVGAKFMYEPLGVMNQIDGKDTMFLATGYRVENPTTIVFTIRRGVTWTDGADFTPADVAFTFGLLKAHVALDTTGVWQHVKSVAVSGDDVTFHLLGPDVPAAQIIENVPIVPQHIWSGVADPVTFTNQTPVVTGPYTLGTFNPNEYTLVKNDHYWQADKVAIDKLVFPGSNSQLDIVDNGYDWAYSFLTDVQNTWVKQNGGKNVYWYPPGGTIALFPNLTKAPFNNLNFRQALSYSLNRKQIADTAEQGYVQPAGQSGLLLPNQQKWLDPSLPNGGNISQDTAKALSYYQKAGYHQSGGKMVDASGRQLVLTITTANGYSDWLQGVQTVQKQLSALGISVKINQPQPAAYAQQQQNGTYDLIVGSYGGTGSVYQDFNNLLNSKFAAPIGTATTANYQRFKSPAADKLLAQYQATSDPATQLRIAHQLEQIVYTQLPAIGMFYGGLWGLFSNANFTGWPSQADPYAPPITWMSSVLLILTHLKKAS</sequence>
<dbReference type="RefSeq" id="WP_157695107.1">
    <property type="nucleotide sequence ID" value="NZ_LT629710.1"/>
</dbReference>
<dbReference type="Proteomes" id="UP000198741">
    <property type="component" value="Chromosome I"/>
</dbReference>
<dbReference type="Gene3D" id="3.90.76.10">
    <property type="entry name" value="Dipeptide-binding Protein, Domain 1"/>
    <property type="match status" value="1"/>
</dbReference>
<protein>
    <submittedName>
        <fullName evidence="4">Peptide/nickel transport system substrate-binding protein</fullName>
    </submittedName>
</protein>
<dbReference type="InterPro" id="IPR039424">
    <property type="entry name" value="SBP_5"/>
</dbReference>
<dbReference type="PANTHER" id="PTHR30290">
    <property type="entry name" value="PERIPLASMIC BINDING COMPONENT OF ABC TRANSPORTER"/>
    <property type="match status" value="1"/>
</dbReference>
<name>A0A1H0I0R1_9ACTN</name>
<dbReference type="Gene3D" id="3.10.105.10">
    <property type="entry name" value="Dipeptide-binding Protein, Domain 3"/>
    <property type="match status" value="1"/>
</dbReference>
<organism evidence="4 5">
    <name type="scientific">Nakamurella panacisegetis</name>
    <dbReference type="NCBI Taxonomy" id="1090615"/>
    <lineage>
        <taxon>Bacteria</taxon>
        <taxon>Bacillati</taxon>
        <taxon>Actinomycetota</taxon>
        <taxon>Actinomycetes</taxon>
        <taxon>Nakamurellales</taxon>
        <taxon>Nakamurellaceae</taxon>
        <taxon>Nakamurella</taxon>
    </lineage>
</organism>
<accession>A0A1H0I0R1</accession>
<dbReference type="InterPro" id="IPR000914">
    <property type="entry name" value="SBP_5_dom"/>
</dbReference>
<gene>
    <name evidence="4" type="ORF">SAMN04515671_0301</name>
</gene>
<dbReference type="AlphaFoldDB" id="A0A1H0I0R1"/>
<dbReference type="GO" id="GO:0043190">
    <property type="term" value="C:ATP-binding cassette (ABC) transporter complex"/>
    <property type="evidence" value="ECO:0007669"/>
    <property type="project" value="InterPro"/>
</dbReference>
<keyword evidence="1 2" id="KW-0732">Signal</keyword>
<evidence type="ECO:0000259" key="3">
    <source>
        <dbReference type="Pfam" id="PF00496"/>
    </source>
</evidence>
<dbReference type="EMBL" id="LT629710">
    <property type="protein sequence ID" value="SDO24995.1"/>
    <property type="molecule type" value="Genomic_DNA"/>
</dbReference>
<dbReference type="OrthoDB" id="9764591at2"/>
<reference evidence="4 5" key="1">
    <citation type="submission" date="2016-10" db="EMBL/GenBank/DDBJ databases">
        <authorList>
            <person name="de Groot N.N."/>
        </authorList>
    </citation>
    <scope>NUCLEOTIDE SEQUENCE [LARGE SCALE GENOMIC DNA]</scope>
    <source>
        <strain evidence="5">P4-7,KCTC 19426,CECT 7604</strain>
    </source>
</reference>
<evidence type="ECO:0000256" key="1">
    <source>
        <dbReference type="ARBA" id="ARBA00022729"/>
    </source>
</evidence>
<keyword evidence="5" id="KW-1185">Reference proteome</keyword>
<evidence type="ECO:0000313" key="5">
    <source>
        <dbReference type="Proteomes" id="UP000198741"/>
    </source>
</evidence>
<dbReference type="STRING" id="1090615.SAMN04515671_0301"/>
<proteinExistence type="predicted"/>
<dbReference type="Pfam" id="PF00496">
    <property type="entry name" value="SBP_bac_5"/>
    <property type="match status" value="1"/>
</dbReference>
<feature type="chain" id="PRO_5038420007" evidence="2">
    <location>
        <begin position="37"/>
        <end position="557"/>
    </location>
</feature>
<dbReference type="PROSITE" id="PS51257">
    <property type="entry name" value="PROKAR_LIPOPROTEIN"/>
    <property type="match status" value="1"/>
</dbReference>
<dbReference type="PIRSF" id="PIRSF002741">
    <property type="entry name" value="MppA"/>
    <property type="match status" value="1"/>
</dbReference>
<dbReference type="GO" id="GO:0030288">
    <property type="term" value="C:outer membrane-bounded periplasmic space"/>
    <property type="evidence" value="ECO:0007669"/>
    <property type="project" value="TreeGrafter"/>
</dbReference>
<feature type="signal peptide" evidence="2">
    <location>
        <begin position="1"/>
        <end position="36"/>
    </location>
</feature>
<dbReference type="Gene3D" id="3.40.190.10">
    <property type="entry name" value="Periplasmic binding protein-like II"/>
    <property type="match status" value="1"/>
</dbReference>
<evidence type="ECO:0000256" key="2">
    <source>
        <dbReference type="SAM" id="SignalP"/>
    </source>
</evidence>
<evidence type="ECO:0000313" key="4">
    <source>
        <dbReference type="EMBL" id="SDO24995.1"/>
    </source>
</evidence>
<dbReference type="GO" id="GO:0042938">
    <property type="term" value="P:dipeptide transport"/>
    <property type="evidence" value="ECO:0007669"/>
    <property type="project" value="TreeGrafter"/>
</dbReference>
<dbReference type="CDD" id="cd08509">
    <property type="entry name" value="PBP2_TmCBP_oligosaccharides_like"/>
    <property type="match status" value="1"/>
</dbReference>
<dbReference type="InterPro" id="IPR030678">
    <property type="entry name" value="Peptide/Ni-bd"/>
</dbReference>
<feature type="domain" description="Solute-binding protein family 5" evidence="3">
    <location>
        <begin position="97"/>
        <end position="453"/>
    </location>
</feature>